<name>A0A3Q1FV78_9TELE</name>
<dbReference type="InParanoid" id="A0A3Q1FV78"/>
<dbReference type="AlphaFoldDB" id="A0A3Q1FV78"/>
<proteinExistence type="predicted"/>
<reference evidence="2" key="2">
    <citation type="submission" date="2025-09" db="UniProtKB">
        <authorList>
            <consortium name="Ensembl"/>
        </authorList>
    </citation>
    <scope>IDENTIFICATION</scope>
</reference>
<feature type="compositionally biased region" description="Basic and acidic residues" evidence="1">
    <location>
        <begin position="115"/>
        <end position="124"/>
    </location>
</feature>
<evidence type="ECO:0000256" key="1">
    <source>
        <dbReference type="SAM" id="MobiDB-lite"/>
    </source>
</evidence>
<protein>
    <submittedName>
        <fullName evidence="2">Uncharacterized protein</fullName>
    </submittedName>
</protein>
<dbReference type="PRINTS" id="PR00929">
    <property type="entry name" value="ATHOOK"/>
</dbReference>
<feature type="compositionally biased region" description="Basic residues" evidence="1">
    <location>
        <begin position="86"/>
        <end position="96"/>
    </location>
</feature>
<dbReference type="GO" id="GO:0003677">
    <property type="term" value="F:DNA binding"/>
    <property type="evidence" value="ECO:0007669"/>
    <property type="project" value="InterPro"/>
</dbReference>
<dbReference type="GeneTree" id="ENSGT00940000180237"/>
<dbReference type="Ensembl" id="ENSAPOT00000016833.1">
    <property type="protein sequence ID" value="ENSAPOP00000021233.1"/>
    <property type="gene ID" value="ENSAPOG00000001646.1"/>
</dbReference>
<evidence type="ECO:0000313" key="2">
    <source>
        <dbReference type="Ensembl" id="ENSAPOP00000021233.1"/>
    </source>
</evidence>
<sequence>MADPEQGETVNNEGETSAEVPDNNNSPVKRGRGRPQGSKKLQVCVTDLNLTDPALADANGGSVPPKRGRGRPRSVGTSSHPDNSVKRGRGRPKGSKKVVSNDGTPRKRGRPKLNKSTEEKSAESCLYGEEKPLYGFMFPRQCSRKAQDSPHDAQAKFHIQK</sequence>
<feature type="region of interest" description="Disordered" evidence="1">
    <location>
        <begin position="1"/>
        <end position="124"/>
    </location>
</feature>
<dbReference type="Pfam" id="PF02178">
    <property type="entry name" value="AT_hook"/>
    <property type="match status" value="4"/>
</dbReference>
<dbReference type="Proteomes" id="UP000257200">
    <property type="component" value="Unplaced"/>
</dbReference>
<organism evidence="2 3">
    <name type="scientific">Acanthochromis polyacanthus</name>
    <name type="common">spiny chromis</name>
    <dbReference type="NCBI Taxonomy" id="80966"/>
    <lineage>
        <taxon>Eukaryota</taxon>
        <taxon>Metazoa</taxon>
        <taxon>Chordata</taxon>
        <taxon>Craniata</taxon>
        <taxon>Vertebrata</taxon>
        <taxon>Euteleostomi</taxon>
        <taxon>Actinopterygii</taxon>
        <taxon>Neopterygii</taxon>
        <taxon>Teleostei</taxon>
        <taxon>Neoteleostei</taxon>
        <taxon>Acanthomorphata</taxon>
        <taxon>Ovalentaria</taxon>
        <taxon>Pomacentridae</taxon>
        <taxon>Acanthochromis</taxon>
    </lineage>
</organism>
<accession>A0A3Q1FV78</accession>
<evidence type="ECO:0000313" key="3">
    <source>
        <dbReference type="Proteomes" id="UP000257200"/>
    </source>
</evidence>
<reference evidence="2" key="1">
    <citation type="submission" date="2025-08" db="UniProtKB">
        <authorList>
            <consortium name="Ensembl"/>
        </authorList>
    </citation>
    <scope>IDENTIFICATION</scope>
</reference>
<dbReference type="STRING" id="80966.ENSAPOP00000021233"/>
<dbReference type="SMART" id="SM00384">
    <property type="entry name" value="AT_hook"/>
    <property type="match status" value="4"/>
</dbReference>
<dbReference type="InterPro" id="IPR017956">
    <property type="entry name" value="AT_hook_DNA-bd_motif"/>
</dbReference>
<keyword evidence="3" id="KW-1185">Reference proteome</keyword>